<protein>
    <submittedName>
        <fullName evidence="14">TonB-dependent receptor</fullName>
    </submittedName>
</protein>
<sequence>MKNMFSKGAHPSEFGHRQTTMLMLGLFLLVSQCLFAQSRIIKGTVYDEHKDALIGASVILKGTSQGTITDIDGNFSVEASDKNTVLIVSYIGYDAQEINVGSQTFVKVQLKPSSLALEEVVVVGYGSQKKSELTAAISSVKSSDFVRGNVRDAGQLLKGKIAGLSIVNSTGDPTENSSILLRGTNSLQGNNSPLVLIDGIPGDLRTVAPEDIAQIDVLKDGSSAAIYGTRATNGVILVTTRKANSDFSIDYNGYVGTEEFVKTERVLTGDEFRSLIQDGTISATDFGGNTDWLEAITRTPVNHGHNLSVKGGSEKTNYLLNVNYKKNQGIFKKSDNEALIVRLAVNHSMLNDKLRLNVSVNSNTQNYTTTGDGSSFNRGVYSAALVTNPTLPIYKQDVNKDVLSSMPEYDGPWAQPSALVAIANPLSTIETANGRHHRQRTRLNGNVTFQPIESLKFNALLSWDRYYETRGYRETFDNFNTTVAHSRDGFASRGTCETTDQLFEFTAQYSEVFGIHNISVLGGYGYQKNIWEDYWMRNWNFPTDQFGWDNIALGRGDSDIAGAAIPINSNKTSGNLISFFGRINYILAGKYLATISVRHEADSKFVGSDQVWGTFPAVSLAWRINEENFMKNIKWINSLKLRAGYGVTGIAPSNPYLATYRLGYTSNNDTFYYNGQWVNKLTPQSNPNPEFTWEKKKEFNVGLDFSILKDRISGSVDAYYRKTVDLLYNYPVPVPPNVYGTTLANVGTISNKGLEILLNGVVFNKKDFGWNTTLTYSTNKNKLDKLNNSKYQLANDYFYVGDAQAPMSGVPTHRVKVGEPIGQIWGWKVLDITEDGKWIYEDQNGNAVESKDVKIEDRKVIGNGLPKHYLGWNNDFRYKNFDLSVTMRGAFGFQNINFTRLHYENYRDQAMNNLKAGYEKVFGKAVLTDSKQFNSYYVEDGDYWKIDNIVLGYNFKKDFIKGIKGMRLYFSVQNALTITGYKGLDPEVGGSLLTPGTDDRNKYPTTRSYTFGVNLNF</sequence>
<evidence type="ECO:0000259" key="11">
    <source>
        <dbReference type="Pfam" id="PF07715"/>
    </source>
</evidence>
<dbReference type="Gene3D" id="2.40.170.20">
    <property type="entry name" value="TonB-dependent receptor, beta-barrel domain"/>
    <property type="match status" value="1"/>
</dbReference>
<keyword evidence="3 8" id="KW-1134">Transmembrane beta strand</keyword>
<dbReference type="InterPro" id="IPR023996">
    <property type="entry name" value="TonB-dep_OMP_SusC/RagA"/>
</dbReference>
<evidence type="ECO:0000313" key="17">
    <source>
        <dbReference type="Proteomes" id="UP000441162"/>
    </source>
</evidence>
<comment type="similarity">
    <text evidence="8 9">Belongs to the TonB-dependent receptor family.</text>
</comment>
<name>A0A1Y4PTS0_9BACT</name>
<dbReference type="Proteomes" id="UP001181086">
    <property type="component" value="Unassembled WGS sequence"/>
</dbReference>
<dbReference type="EMBL" id="VVZB01000005">
    <property type="protein sequence ID" value="KAA5382628.1"/>
    <property type="molecule type" value="Genomic_DNA"/>
</dbReference>
<keyword evidence="5 9" id="KW-0798">TonB box</keyword>
<evidence type="ECO:0000256" key="1">
    <source>
        <dbReference type="ARBA" id="ARBA00004571"/>
    </source>
</evidence>
<evidence type="ECO:0000313" key="12">
    <source>
        <dbReference type="EMBL" id="KAA5382628.1"/>
    </source>
</evidence>
<evidence type="ECO:0000256" key="7">
    <source>
        <dbReference type="ARBA" id="ARBA00023237"/>
    </source>
</evidence>
<dbReference type="InterPro" id="IPR023997">
    <property type="entry name" value="TonB-dep_OMP_SusC/RagA_CS"/>
</dbReference>
<evidence type="ECO:0000256" key="9">
    <source>
        <dbReference type="RuleBase" id="RU003357"/>
    </source>
</evidence>
<dbReference type="NCBIfam" id="TIGR04057">
    <property type="entry name" value="SusC_RagA_signa"/>
    <property type="match status" value="1"/>
</dbReference>
<dbReference type="EMBL" id="JAWDEV010000011">
    <property type="protein sequence ID" value="MDU0271653.1"/>
    <property type="molecule type" value="Genomic_DNA"/>
</dbReference>
<dbReference type="NCBIfam" id="TIGR04056">
    <property type="entry name" value="OMP_RagA_SusC"/>
    <property type="match status" value="1"/>
</dbReference>
<evidence type="ECO:0000313" key="15">
    <source>
        <dbReference type="EMBL" id="MDU0271653.1"/>
    </source>
</evidence>
<evidence type="ECO:0000313" key="14">
    <source>
        <dbReference type="EMBL" id="KAA5406587.1"/>
    </source>
</evidence>
<dbReference type="InterPro" id="IPR008969">
    <property type="entry name" value="CarboxyPept-like_regulatory"/>
</dbReference>
<dbReference type="Proteomes" id="UP000347681">
    <property type="component" value="Unassembled WGS sequence"/>
</dbReference>
<dbReference type="PROSITE" id="PS52016">
    <property type="entry name" value="TONB_DEPENDENT_REC_3"/>
    <property type="match status" value="1"/>
</dbReference>
<gene>
    <name evidence="14" type="ORF">F2Y51_06975</name>
    <name evidence="13" type="ORF">F2Y58_06360</name>
    <name evidence="12" type="ORF">F2Y61_11765</name>
    <name evidence="15" type="ORF">RVH45_17500</name>
</gene>
<dbReference type="FunFam" id="2.60.40.1120:FF:000003">
    <property type="entry name" value="Outer membrane protein Omp121"/>
    <property type="match status" value="1"/>
</dbReference>
<reference evidence="16 17" key="1">
    <citation type="journal article" date="2019" name="Nat. Med.">
        <title>A library of human gut bacterial isolates paired with longitudinal multiomics data enables mechanistic microbiome research.</title>
        <authorList>
            <person name="Poyet M."/>
            <person name="Groussin M."/>
            <person name="Gibbons S.M."/>
            <person name="Avila-Pacheco J."/>
            <person name="Jiang X."/>
            <person name="Kearney S.M."/>
            <person name="Perrotta A.R."/>
            <person name="Berdy B."/>
            <person name="Zhao S."/>
            <person name="Lieberman T.D."/>
            <person name="Swanson P.K."/>
            <person name="Smith M."/>
            <person name="Roesemann S."/>
            <person name="Alexander J.E."/>
            <person name="Rich S.A."/>
            <person name="Livny J."/>
            <person name="Vlamakis H."/>
            <person name="Clish C."/>
            <person name="Bullock K."/>
            <person name="Deik A."/>
            <person name="Scott J."/>
            <person name="Pierce K.A."/>
            <person name="Xavier R.J."/>
            <person name="Alm E.J."/>
        </authorList>
    </citation>
    <scope>NUCLEOTIDE SEQUENCE [LARGE SCALE GENOMIC DNA]</scope>
    <source>
        <strain evidence="13 18">BIOML-A1</strain>
        <strain evidence="14 17">BIOML-A4</strain>
        <strain evidence="12 16">BIOML-A5</strain>
    </source>
</reference>
<feature type="domain" description="TonB-dependent receptor plug" evidence="11">
    <location>
        <begin position="130"/>
        <end position="235"/>
    </location>
</feature>
<dbReference type="InterPro" id="IPR000531">
    <property type="entry name" value="Beta-barrel_TonB"/>
</dbReference>
<dbReference type="AlphaFoldDB" id="A0A1Y4PTS0"/>
<evidence type="ECO:0000313" key="18">
    <source>
        <dbReference type="Proteomes" id="UP000481616"/>
    </source>
</evidence>
<evidence type="ECO:0000259" key="10">
    <source>
        <dbReference type="Pfam" id="PF00593"/>
    </source>
</evidence>
<dbReference type="RefSeq" id="WP_007841262.1">
    <property type="nucleotide sequence ID" value="NZ_BAABYF010000001.1"/>
</dbReference>
<dbReference type="EMBL" id="VVYY01000004">
    <property type="protein sequence ID" value="KAA5399739.1"/>
    <property type="molecule type" value="Genomic_DNA"/>
</dbReference>
<dbReference type="Proteomes" id="UP000481616">
    <property type="component" value="Unassembled WGS sequence"/>
</dbReference>
<dbReference type="SUPFAM" id="SSF56935">
    <property type="entry name" value="Porins"/>
    <property type="match status" value="1"/>
</dbReference>
<comment type="subcellular location">
    <subcellularLocation>
        <location evidence="1 8">Cell outer membrane</location>
        <topology evidence="1 8">Multi-pass membrane protein</topology>
    </subcellularLocation>
</comment>
<dbReference type="InterPro" id="IPR039426">
    <property type="entry name" value="TonB-dep_rcpt-like"/>
</dbReference>
<dbReference type="Pfam" id="PF07715">
    <property type="entry name" value="Plug"/>
    <property type="match status" value="1"/>
</dbReference>
<dbReference type="GO" id="GO:0009279">
    <property type="term" value="C:cell outer membrane"/>
    <property type="evidence" value="ECO:0007669"/>
    <property type="project" value="UniProtKB-SubCell"/>
</dbReference>
<feature type="domain" description="TonB-dependent receptor-like beta-barrel" evidence="10">
    <location>
        <begin position="431"/>
        <end position="974"/>
    </location>
</feature>
<comment type="caution">
    <text evidence="14">The sequence shown here is derived from an EMBL/GenBank/DDBJ whole genome shotgun (WGS) entry which is preliminary data.</text>
</comment>
<dbReference type="Gene3D" id="2.60.40.1120">
    <property type="entry name" value="Carboxypeptidase-like, regulatory domain"/>
    <property type="match status" value="1"/>
</dbReference>
<dbReference type="Pfam" id="PF13715">
    <property type="entry name" value="CarbopepD_reg_2"/>
    <property type="match status" value="1"/>
</dbReference>
<dbReference type="InterPro" id="IPR012910">
    <property type="entry name" value="Plug_dom"/>
</dbReference>
<dbReference type="EMBL" id="VVZA01000004">
    <property type="protein sequence ID" value="KAA5406587.1"/>
    <property type="molecule type" value="Genomic_DNA"/>
</dbReference>
<keyword evidence="14" id="KW-0675">Receptor</keyword>
<evidence type="ECO:0000313" key="13">
    <source>
        <dbReference type="EMBL" id="KAA5399739.1"/>
    </source>
</evidence>
<evidence type="ECO:0000256" key="3">
    <source>
        <dbReference type="ARBA" id="ARBA00022452"/>
    </source>
</evidence>
<evidence type="ECO:0000256" key="2">
    <source>
        <dbReference type="ARBA" id="ARBA00022448"/>
    </source>
</evidence>
<keyword evidence="7 8" id="KW-0998">Cell outer membrane</keyword>
<accession>A0A1Y4PTS0</accession>
<dbReference type="InterPro" id="IPR036942">
    <property type="entry name" value="Beta-barrel_TonB_sf"/>
</dbReference>
<keyword evidence="4 8" id="KW-0812">Transmembrane</keyword>
<dbReference type="Pfam" id="PF00593">
    <property type="entry name" value="TonB_dep_Rec_b-barrel"/>
    <property type="match status" value="1"/>
</dbReference>
<dbReference type="Gene3D" id="2.170.130.10">
    <property type="entry name" value="TonB-dependent receptor, plug domain"/>
    <property type="match status" value="1"/>
</dbReference>
<dbReference type="InterPro" id="IPR037066">
    <property type="entry name" value="Plug_dom_sf"/>
</dbReference>
<evidence type="ECO:0000256" key="8">
    <source>
        <dbReference type="PROSITE-ProRule" id="PRU01360"/>
    </source>
</evidence>
<keyword evidence="6 8" id="KW-0472">Membrane</keyword>
<dbReference type="SUPFAM" id="SSF49464">
    <property type="entry name" value="Carboxypeptidase regulatory domain-like"/>
    <property type="match status" value="1"/>
</dbReference>
<evidence type="ECO:0000313" key="16">
    <source>
        <dbReference type="Proteomes" id="UP000347681"/>
    </source>
</evidence>
<organism evidence="14 17">
    <name type="scientific">Phocaeicola dorei</name>
    <dbReference type="NCBI Taxonomy" id="357276"/>
    <lineage>
        <taxon>Bacteria</taxon>
        <taxon>Pseudomonadati</taxon>
        <taxon>Bacteroidota</taxon>
        <taxon>Bacteroidia</taxon>
        <taxon>Bacteroidales</taxon>
        <taxon>Bacteroidaceae</taxon>
        <taxon>Phocaeicola</taxon>
    </lineage>
</organism>
<evidence type="ECO:0000256" key="6">
    <source>
        <dbReference type="ARBA" id="ARBA00023136"/>
    </source>
</evidence>
<evidence type="ECO:0000256" key="5">
    <source>
        <dbReference type="ARBA" id="ARBA00023077"/>
    </source>
</evidence>
<evidence type="ECO:0000256" key="4">
    <source>
        <dbReference type="ARBA" id="ARBA00022692"/>
    </source>
</evidence>
<dbReference type="Proteomes" id="UP000441162">
    <property type="component" value="Unassembled WGS sequence"/>
</dbReference>
<proteinExistence type="inferred from homology"/>
<reference evidence="15" key="2">
    <citation type="submission" date="2023-10" db="EMBL/GenBank/DDBJ databases">
        <title>Genome of Potential pathogenic bacteria in Crohn's disease.</title>
        <authorList>
            <person name="Rodriguez-Palacios A."/>
        </authorList>
    </citation>
    <scope>NUCLEOTIDE SEQUENCE</scope>
    <source>
        <strain evidence="15">CavFT-hAR62</strain>
    </source>
</reference>
<keyword evidence="2 8" id="KW-0813">Transport</keyword>